<proteinExistence type="predicted"/>
<dbReference type="EMBL" id="JACJVJ010000001">
    <property type="protein sequence ID" value="MBC2777031.1"/>
    <property type="molecule type" value="Genomic_DNA"/>
</dbReference>
<evidence type="ECO:0000313" key="2">
    <source>
        <dbReference type="Proteomes" id="UP000564378"/>
    </source>
</evidence>
<sequence length="145" mass="16248">MSDEKALLEANKAAAAVYYAKHAEPVEVSMAAISKDVIYHGRADSPPSLDMWIEREIRFRKAMSDIETTVHRQTAEGDMVATHWTLEATHSGRLMDYEASGKRIKMASMCFDRVVDGLVVEHWGVRDLLNVLRTIGAVAKFTPKK</sequence>
<dbReference type="InterPro" id="IPR032710">
    <property type="entry name" value="NTF2-like_dom_sf"/>
</dbReference>
<dbReference type="Proteomes" id="UP000564378">
    <property type="component" value="Unassembled WGS sequence"/>
</dbReference>
<comment type="caution">
    <text evidence="1">The sequence shown here is derived from an EMBL/GenBank/DDBJ whole genome shotgun (WGS) entry which is preliminary data.</text>
</comment>
<dbReference type="RefSeq" id="WP_185800267.1">
    <property type="nucleotide sequence ID" value="NZ_JACJVJ010000001.1"/>
</dbReference>
<organism evidence="1 2">
    <name type="scientific">Parasphingopyxis marina</name>
    <dbReference type="NCBI Taxonomy" id="2761622"/>
    <lineage>
        <taxon>Bacteria</taxon>
        <taxon>Pseudomonadati</taxon>
        <taxon>Pseudomonadota</taxon>
        <taxon>Alphaproteobacteria</taxon>
        <taxon>Sphingomonadales</taxon>
        <taxon>Sphingomonadaceae</taxon>
        <taxon>Parasphingopyxis</taxon>
    </lineage>
</organism>
<evidence type="ECO:0000313" key="1">
    <source>
        <dbReference type="EMBL" id="MBC2777031.1"/>
    </source>
</evidence>
<dbReference type="PANTHER" id="PTHR38436:SF1">
    <property type="entry name" value="ESTER CYCLASE"/>
    <property type="match status" value="1"/>
</dbReference>
<dbReference type="AlphaFoldDB" id="A0A842HXG9"/>
<keyword evidence="2" id="KW-1185">Reference proteome</keyword>
<dbReference type="InterPro" id="IPR009959">
    <property type="entry name" value="Cyclase_SnoaL-like"/>
</dbReference>
<dbReference type="Pfam" id="PF07366">
    <property type="entry name" value="SnoaL"/>
    <property type="match status" value="1"/>
</dbReference>
<accession>A0A842HXG9</accession>
<dbReference type="Gene3D" id="3.10.450.50">
    <property type="match status" value="1"/>
</dbReference>
<dbReference type="PANTHER" id="PTHR38436">
    <property type="entry name" value="POLYKETIDE CYCLASE SNOAL-LIKE DOMAIN"/>
    <property type="match status" value="1"/>
</dbReference>
<protein>
    <submittedName>
        <fullName evidence="1">Ester cyclase</fullName>
    </submittedName>
</protein>
<gene>
    <name evidence="1" type="ORF">H6P80_05285</name>
</gene>
<reference evidence="1 2" key="1">
    <citation type="submission" date="2020-08" db="EMBL/GenBank/DDBJ databases">
        <title>Draft genome sequence of Parasphingopyxis sp. GrpM-11.</title>
        <authorList>
            <person name="Oh J."/>
            <person name="Roh D.-H."/>
        </authorList>
    </citation>
    <scope>NUCLEOTIDE SEQUENCE [LARGE SCALE GENOMIC DNA]</scope>
    <source>
        <strain evidence="1 2">GrpM-11</strain>
    </source>
</reference>
<dbReference type="SUPFAM" id="SSF54427">
    <property type="entry name" value="NTF2-like"/>
    <property type="match status" value="1"/>
</dbReference>
<name>A0A842HXG9_9SPHN</name>
<dbReference type="GO" id="GO:0030638">
    <property type="term" value="P:polyketide metabolic process"/>
    <property type="evidence" value="ECO:0007669"/>
    <property type="project" value="InterPro"/>
</dbReference>